<reference evidence="4 5" key="1">
    <citation type="submission" date="2020-08" db="EMBL/GenBank/DDBJ databases">
        <authorList>
            <person name="Newling K."/>
            <person name="Davey J."/>
            <person name="Forrester S."/>
        </authorList>
    </citation>
    <scope>NUCLEOTIDE SEQUENCE [LARGE SCALE GENOMIC DNA]</scope>
    <source>
        <strain evidence="5">Crithidia deanei Carvalho (ATCC PRA-265)</strain>
    </source>
</reference>
<dbReference type="InterPro" id="IPR036412">
    <property type="entry name" value="HAD-like_sf"/>
</dbReference>
<protein>
    <submittedName>
        <fullName evidence="4">Sucrose-6F-phosphate phosphohydrolase/haloacid dehalogenase-like hydrolase, putative</fullName>
    </submittedName>
</protein>
<dbReference type="EMBL" id="LR877156">
    <property type="protein sequence ID" value="CAD2218894.1"/>
    <property type="molecule type" value="Genomic_DNA"/>
</dbReference>
<comment type="cofactor">
    <cofactor evidence="1">
        <name>Mg(2+)</name>
        <dbReference type="ChEBI" id="CHEBI:18420"/>
    </cofactor>
</comment>
<dbReference type="OrthoDB" id="27226at2759"/>
<dbReference type="SUPFAM" id="SSF56784">
    <property type="entry name" value="HAD-like"/>
    <property type="match status" value="1"/>
</dbReference>
<keyword evidence="3" id="KW-0460">Magnesium</keyword>
<evidence type="ECO:0000256" key="2">
    <source>
        <dbReference type="ARBA" id="ARBA00022801"/>
    </source>
</evidence>
<name>A0A7G2CIY6_9TRYP</name>
<dbReference type="PANTHER" id="PTHR47267:SF4">
    <property type="entry name" value="PYRIDOXAL PHOSPHATE PHOSPHATASE YIGL"/>
    <property type="match status" value="1"/>
</dbReference>
<accession>A0A7G2CIY6</accession>
<dbReference type="Gene3D" id="3.30.1240.10">
    <property type="match status" value="1"/>
</dbReference>
<evidence type="ECO:0000256" key="3">
    <source>
        <dbReference type="ARBA" id="ARBA00022842"/>
    </source>
</evidence>
<dbReference type="Pfam" id="PF08282">
    <property type="entry name" value="Hydrolase_3"/>
    <property type="match status" value="1"/>
</dbReference>
<sequence length="334" mass="37642">MSKPFVHVIASDLDGTLLDGTHHIAEETRETLNKIVNKYNTKEKNSVIVVLASGRNVFDVSAVLGELQLPPETLTFIVSSNGAQVHQCKFEPSGKYTLEIIRDAPLTGDQVRAMMTLVPYGDQEVNINLYQYEGWRCSIDWQDQLEYFKVSGLTYTLFNAEEEVKAYDRYVEEVKKNPNTTMKNPFEKVYKLYYGSDNTERIDQLEKEVKKLFGDEVMAAGSSAYNVEMTGKNISKAHSIEYLLETIQKDPKIKLDNGDKKWTIGEDCIAFGDGLNDAEMLKAVRHSYVMGNCSSRLKEIILGDGSPYKSKSELIGSNKENGVAKQLQKLFLSD</sequence>
<evidence type="ECO:0000256" key="1">
    <source>
        <dbReference type="ARBA" id="ARBA00001946"/>
    </source>
</evidence>
<dbReference type="Gene3D" id="3.40.50.1000">
    <property type="entry name" value="HAD superfamily/HAD-like"/>
    <property type="match status" value="1"/>
</dbReference>
<organism evidence="4 5">
    <name type="scientific">Angomonas deanei</name>
    <dbReference type="NCBI Taxonomy" id="59799"/>
    <lineage>
        <taxon>Eukaryota</taxon>
        <taxon>Discoba</taxon>
        <taxon>Euglenozoa</taxon>
        <taxon>Kinetoplastea</taxon>
        <taxon>Metakinetoplastina</taxon>
        <taxon>Trypanosomatida</taxon>
        <taxon>Trypanosomatidae</taxon>
        <taxon>Strigomonadinae</taxon>
        <taxon>Angomonas</taxon>
    </lineage>
</organism>
<dbReference type="AlphaFoldDB" id="A0A7G2CIY6"/>
<evidence type="ECO:0000313" key="5">
    <source>
        <dbReference type="Proteomes" id="UP000515908"/>
    </source>
</evidence>
<evidence type="ECO:0000313" key="4">
    <source>
        <dbReference type="EMBL" id="CAD2218894.1"/>
    </source>
</evidence>
<keyword evidence="2 4" id="KW-0378">Hydrolase</keyword>
<dbReference type="InterPro" id="IPR023214">
    <property type="entry name" value="HAD_sf"/>
</dbReference>
<gene>
    <name evidence="4" type="ORF">ADEAN_000638700</name>
</gene>
<proteinExistence type="predicted"/>
<dbReference type="Proteomes" id="UP000515908">
    <property type="component" value="Chromosome 12"/>
</dbReference>
<dbReference type="GO" id="GO:0016787">
    <property type="term" value="F:hydrolase activity"/>
    <property type="evidence" value="ECO:0007669"/>
    <property type="project" value="UniProtKB-KW"/>
</dbReference>
<dbReference type="PANTHER" id="PTHR47267">
    <property type="match status" value="1"/>
</dbReference>
<dbReference type="VEuPathDB" id="TriTrypDB:ADEAN_000638700"/>
<keyword evidence="5" id="KW-1185">Reference proteome</keyword>